<accession>N1PM69</accession>
<sequence>MPLFPTSTRPVVEIFVHHGERGRTSLVTLSDFQLLDEEGLAFALTKLEIATIKVYNIVSKERHVYEMKVLEETENFVMSELASWTTTGGWVGITESPGASE</sequence>
<reference evidence="2" key="1">
    <citation type="journal article" date="2012" name="PLoS Genet.">
        <title>The genomes of the fungal plant pathogens Cladosporium fulvum and Dothistroma septosporum reveal adaptation to different hosts and lifestyles but also signatures of common ancestry.</title>
        <authorList>
            <person name="de Wit P.J.G.M."/>
            <person name="van der Burgt A."/>
            <person name="Oekmen B."/>
            <person name="Stergiopoulos I."/>
            <person name="Abd-Elsalam K.A."/>
            <person name="Aerts A.L."/>
            <person name="Bahkali A.H."/>
            <person name="Beenen H.G."/>
            <person name="Chettri P."/>
            <person name="Cox M.P."/>
            <person name="Datema E."/>
            <person name="de Vries R.P."/>
            <person name="Dhillon B."/>
            <person name="Ganley A.R."/>
            <person name="Griffiths S.A."/>
            <person name="Guo Y."/>
            <person name="Hamelin R.C."/>
            <person name="Henrissat B."/>
            <person name="Kabir M.S."/>
            <person name="Jashni M.K."/>
            <person name="Kema G."/>
            <person name="Klaubauf S."/>
            <person name="Lapidus A."/>
            <person name="Levasseur A."/>
            <person name="Lindquist E."/>
            <person name="Mehrabi R."/>
            <person name="Ohm R.A."/>
            <person name="Owen T.J."/>
            <person name="Salamov A."/>
            <person name="Schwelm A."/>
            <person name="Schijlen E."/>
            <person name="Sun H."/>
            <person name="van den Burg H.A."/>
            <person name="van Ham R.C.H.J."/>
            <person name="Zhang S."/>
            <person name="Goodwin S.B."/>
            <person name="Grigoriev I.V."/>
            <person name="Collemare J."/>
            <person name="Bradshaw R.E."/>
        </authorList>
    </citation>
    <scope>NUCLEOTIDE SEQUENCE [LARGE SCALE GENOMIC DNA]</scope>
    <source>
        <strain evidence="2">NZE10 / CBS 128990</strain>
    </source>
</reference>
<proteinExistence type="predicted"/>
<dbReference type="AlphaFoldDB" id="N1PM69"/>
<name>N1PM69_DOTSN</name>
<protein>
    <submittedName>
        <fullName evidence="1">Uncharacterized protein</fullName>
    </submittedName>
</protein>
<dbReference type="HOGENOM" id="CLU_2291633_0_0_1"/>
<evidence type="ECO:0000313" key="1">
    <source>
        <dbReference type="EMBL" id="EME42635.1"/>
    </source>
</evidence>
<evidence type="ECO:0000313" key="2">
    <source>
        <dbReference type="Proteomes" id="UP000016933"/>
    </source>
</evidence>
<dbReference type="Proteomes" id="UP000016933">
    <property type="component" value="Unassembled WGS sequence"/>
</dbReference>
<dbReference type="EMBL" id="KB446541">
    <property type="protein sequence ID" value="EME42635.1"/>
    <property type="molecule type" value="Genomic_DNA"/>
</dbReference>
<keyword evidence="2" id="KW-1185">Reference proteome</keyword>
<organism evidence="1 2">
    <name type="scientific">Dothistroma septosporum (strain NZE10 / CBS 128990)</name>
    <name type="common">Red band needle blight fungus</name>
    <name type="synonym">Mycosphaerella pini</name>
    <dbReference type="NCBI Taxonomy" id="675120"/>
    <lineage>
        <taxon>Eukaryota</taxon>
        <taxon>Fungi</taxon>
        <taxon>Dikarya</taxon>
        <taxon>Ascomycota</taxon>
        <taxon>Pezizomycotina</taxon>
        <taxon>Dothideomycetes</taxon>
        <taxon>Dothideomycetidae</taxon>
        <taxon>Mycosphaerellales</taxon>
        <taxon>Mycosphaerellaceae</taxon>
        <taxon>Dothistroma</taxon>
    </lineage>
</organism>
<gene>
    <name evidence="1" type="ORF">DOTSEDRAFT_73464</name>
</gene>
<reference evidence="1 2" key="2">
    <citation type="journal article" date="2012" name="PLoS Pathog.">
        <title>Diverse lifestyles and strategies of plant pathogenesis encoded in the genomes of eighteen Dothideomycetes fungi.</title>
        <authorList>
            <person name="Ohm R.A."/>
            <person name="Feau N."/>
            <person name="Henrissat B."/>
            <person name="Schoch C.L."/>
            <person name="Horwitz B.A."/>
            <person name="Barry K.W."/>
            <person name="Condon B.J."/>
            <person name="Copeland A.C."/>
            <person name="Dhillon B."/>
            <person name="Glaser F."/>
            <person name="Hesse C.N."/>
            <person name="Kosti I."/>
            <person name="LaButti K."/>
            <person name="Lindquist E.A."/>
            <person name="Lucas S."/>
            <person name="Salamov A.A."/>
            <person name="Bradshaw R.E."/>
            <person name="Ciuffetti L."/>
            <person name="Hamelin R.C."/>
            <person name="Kema G.H.J."/>
            <person name="Lawrence C."/>
            <person name="Scott J.A."/>
            <person name="Spatafora J.W."/>
            <person name="Turgeon B.G."/>
            <person name="de Wit P.J.G.M."/>
            <person name="Zhong S."/>
            <person name="Goodwin S.B."/>
            <person name="Grigoriev I.V."/>
        </authorList>
    </citation>
    <scope>NUCLEOTIDE SEQUENCE [LARGE SCALE GENOMIC DNA]</scope>
    <source>
        <strain evidence="2">NZE10 / CBS 128990</strain>
    </source>
</reference>